<accession>A0A1I5PN78</accession>
<proteinExistence type="predicted"/>
<dbReference type="STRING" id="658457.SAMN05216601_109175"/>
<sequence>MNQQPTIEERLEQAKQAMRDALFVLDKNIEDMREHRARIREALVELQEVKA</sequence>
<reference evidence="1 2" key="1">
    <citation type="submission" date="2016-10" db="EMBL/GenBank/DDBJ databases">
        <authorList>
            <person name="de Groot N.N."/>
        </authorList>
    </citation>
    <scope>NUCLEOTIDE SEQUENCE [LARGE SCALE GENOMIC DNA]</scope>
    <source>
        <strain evidence="1 2">CCUG 59231</strain>
    </source>
</reference>
<organism evidence="1 2">
    <name type="scientific">Ectopseudomonas composti</name>
    <dbReference type="NCBI Taxonomy" id="658457"/>
    <lineage>
        <taxon>Bacteria</taxon>
        <taxon>Pseudomonadati</taxon>
        <taxon>Pseudomonadota</taxon>
        <taxon>Gammaproteobacteria</taxon>
        <taxon>Pseudomonadales</taxon>
        <taxon>Pseudomonadaceae</taxon>
        <taxon>Ectopseudomonas</taxon>
    </lineage>
</organism>
<evidence type="ECO:0000313" key="1">
    <source>
        <dbReference type="EMBL" id="SFP34991.1"/>
    </source>
</evidence>
<dbReference type="RefSeq" id="WP_167364579.1">
    <property type="nucleotide sequence ID" value="NZ_FOWP01000009.1"/>
</dbReference>
<gene>
    <name evidence="1" type="ORF">SAMN05216601_109175</name>
</gene>
<dbReference type="EMBL" id="FOWP01000009">
    <property type="protein sequence ID" value="SFP34991.1"/>
    <property type="molecule type" value="Genomic_DNA"/>
</dbReference>
<dbReference type="AlphaFoldDB" id="A0A1I5PN78"/>
<name>A0A1I5PN78_9GAMM</name>
<dbReference type="Proteomes" id="UP000182400">
    <property type="component" value="Unassembled WGS sequence"/>
</dbReference>
<protein>
    <submittedName>
        <fullName evidence="1">Uncharacterized protein</fullName>
    </submittedName>
</protein>
<evidence type="ECO:0000313" key="2">
    <source>
        <dbReference type="Proteomes" id="UP000182400"/>
    </source>
</evidence>